<evidence type="ECO:0000313" key="13">
    <source>
        <dbReference type="Proteomes" id="UP000019486"/>
    </source>
</evidence>
<feature type="binding site" evidence="8">
    <location>
        <position position="246"/>
    </location>
    <ligand>
        <name>NADP(+)</name>
        <dbReference type="ChEBI" id="CHEBI:58349"/>
    </ligand>
</feature>
<feature type="active site" description="Proton acceptor" evidence="8">
    <location>
        <position position="71"/>
    </location>
</feature>
<dbReference type="GO" id="GO:0005829">
    <property type="term" value="C:cytosol"/>
    <property type="evidence" value="ECO:0007669"/>
    <property type="project" value="TreeGrafter"/>
</dbReference>
<evidence type="ECO:0000256" key="7">
    <source>
        <dbReference type="ARBA" id="ARBA00049442"/>
    </source>
</evidence>
<dbReference type="AlphaFoldDB" id="W9H9R4"/>
<keyword evidence="3 8" id="KW-0028">Amino-acid biosynthesis</keyword>
<evidence type="ECO:0000256" key="3">
    <source>
        <dbReference type="ARBA" id="ARBA00022605"/>
    </source>
</evidence>
<name>W9H9R4_9PROT</name>
<feature type="domain" description="SDH C-terminal" evidence="11">
    <location>
        <begin position="246"/>
        <end position="268"/>
    </location>
</feature>
<dbReference type="Gene3D" id="3.40.50.720">
    <property type="entry name" value="NAD(P)-binding Rossmann-like Domain"/>
    <property type="match status" value="1"/>
</dbReference>
<organism evidence="12 13">
    <name type="scientific">Skermanella stibiiresistens SB22</name>
    <dbReference type="NCBI Taxonomy" id="1385369"/>
    <lineage>
        <taxon>Bacteria</taxon>
        <taxon>Pseudomonadati</taxon>
        <taxon>Pseudomonadota</taxon>
        <taxon>Alphaproteobacteria</taxon>
        <taxon>Rhodospirillales</taxon>
        <taxon>Azospirillaceae</taxon>
        <taxon>Skermanella</taxon>
    </lineage>
</organism>
<dbReference type="InterPro" id="IPR013708">
    <property type="entry name" value="Shikimate_DH-bd_N"/>
</dbReference>
<keyword evidence="4 8" id="KW-0521">NADP</keyword>
<comment type="function">
    <text evidence="8">Involved in the biosynthesis of the chorismate, which leads to the biosynthesis of aromatic amino acids. Catalyzes the reversible NADPH linked reduction of 3-dehydroshikimate (DHSA) to yield shikimate (SA).</text>
</comment>
<comment type="pathway">
    <text evidence="1 8">Metabolic intermediate biosynthesis; chorismate biosynthesis; chorismate from D-erythrose 4-phosphate and phosphoenolpyruvate: step 4/7.</text>
</comment>
<feature type="domain" description="Shikimate dehydrogenase substrate binding N-terminal" evidence="10">
    <location>
        <begin position="12"/>
        <end position="94"/>
    </location>
</feature>
<dbReference type="PANTHER" id="PTHR21089:SF1">
    <property type="entry name" value="BIFUNCTIONAL 3-DEHYDROQUINATE DEHYDRATASE_SHIKIMATE DEHYDROGENASE, CHLOROPLASTIC"/>
    <property type="match status" value="1"/>
</dbReference>
<dbReference type="SUPFAM" id="SSF51735">
    <property type="entry name" value="NAD(P)-binding Rossmann-fold domains"/>
    <property type="match status" value="1"/>
</dbReference>
<dbReference type="OrthoDB" id="9792692at2"/>
<dbReference type="PATRIC" id="fig|1385369.3.peg.2469"/>
<comment type="catalytic activity">
    <reaction evidence="7 8">
        <text>shikimate + NADP(+) = 3-dehydroshikimate + NADPH + H(+)</text>
        <dbReference type="Rhea" id="RHEA:17737"/>
        <dbReference type="ChEBI" id="CHEBI:15378"/>
        <dbReference type="ChEBI" id="CHEBI:16630"/>
        <dbReference type="ChEBI" id="CHEBI:36208"/>
        <dbReference type="ChEBI" id="CHEBI:57783"/>
        <dbReference type="ChEBI" id="CHEBI:58349"/>
        <dbReference type="EC" id="1.1.1.25"/>
    </reaction>
</comment>
<comment type="caution">
    <text evidence="8">Lacks conserved residue(s) required for the propagation of feature annotation.</text>
</comment>
<dbReference type="GO" id="GO:0019632">
    <property type="term" value="P:shikimate metabolic process"/>
    <property type="evidence" value="ECO:0007669"/>
    <property type="project" value="InterPro"/>
</dbReference>
<dbReference type="UniPathway" id="UPA00053">
    <property type="reaction ID" value="UER00087"/>
</dbReference>
<protein>
    <recommendedName>
        <fullName evidence="2 8">Shikimate dehydrogenase (NADP(+))</fullName>
        <shortName evidence="8">SDH</shortName>
        <ecNumber evidence="2 8">1.1.1.25</ecNumber>
    </recommendedName>
</protein>
<dbReference type="GO" id="GO:0009073">
    <property type="term" value="P:aromatic amino acid family biosynthetic process"/>
    <property type="evidence" value="ECO:0007669"/>
    <property type="project" value="UniProtKB-KW"/>
</dbReference>
<feature type="domain" description="Quinate/shikimate 5-dehydrogenase/glutamyl-tRNA reductase" evidence="9">
    <location>
        <begin position="130"/>
        <end position="198"/>
    </location>
</feature>
<feature type="binding site" evidence="8">
    <location>
        <position position="253"/>
    </location>
    <ligand>
        <name>shikimate</name>
        <dbReference type="ChEBI" id="CHEBI:36208"/>
    </ligand>
</feature>
<dbReference type="InterPro" id="IPR006151">
    <property type="entry name" value="Shikm_DH/Glu-tRNA_Rdtase"/>
</dbReference>
<evidence type="ECO:0000259" key="11">
    <source>
        <dbReference type="Pfam" id="PF18317"/>
    </source>
</evidence>
<dbReference type="InterPro" id="IPR036291">
    <property type="entry name" value="NAD(P)-bd_dom_sf"/>
</dbReference>
<feature type="binding site" evidence="8">
    <location>
        <begin position="20"/>
        <end position="22"/>
    </location>
    <ligand>
        <name>shikimate</name>
        <dbReference type="ChEBI" id="CHEBI:36208"/>
    </ligand>
</feature>
<feature type="binding site" evidence="8">
    <location>
        <position position="108"/>
    </location>
    <ligand>
        <name>shikimate</name>
        <dbReference type="ChEBI" id="CHEBI:36208"/>
    </ligand>
</feature>
<dbReference type="InterPro" id="IPR022893">
    <property type="entry name" value="Shikimate_DH_fam"/>
</dbReference>
<feature type="binding site" evidence="8">
    <location>
        <begin position="158"/>
        <end position="163"/>
    </location>
    <ligand>
        <name>NADP(+)</name>
        <dbReference type="ChEBI" id="CHEBI:58349"/>
    </ligand>
</feature>
<dbReference type="GO" id="GO:0008652">
    <property type="term" value="P:amino acid biosynthetic process"/>
    <property type="evidence" value="ECO:0007669"/>
    <property type="project" value="UniProtKB-KW"/>
</dbReference>
<dbReference type="STRING" id="1385369.N825_35530"/>
<keyword evidence="13" id="KW-1185">Reference proteome</keyword>
<dbReference type="NCBIfam" id="NF001312">
    <property type="entry name" value="PRK00258.1-4"/>
    <property type="match status" value="1"/>
</dbReference>
<gene>
    <name evidence="8" type="primary">aroE</name>
    <name evidence="12" type="ORF">N825_35530</name>
</gene>
<comment type="caution">
    <text evidence="12">The sequence shown here is derived from an EMBL/GenBank/DDBJ whole genome shotgun (WGS) entry which is preliminary data.</text>
</comment>
<dbReference type="InterPro" id="IPR046346">
    <property type="entry name" value="Aminoacid_DH-like_N_sf"/>
</dbReference>
<dbReference type="EC" id="1.1.1.25" evidence="2 8"/>
<evidence type="ECO:0000256" key="5">
    <source>
        <dbReference type="ARBA" id="ARBA00023002"/>
    </source>
</evidence>
<evidence type="ECO:0000256" key="6">
    <source>
        <dbReference type="ARBA" id="ARBA00023141"/>
    </source>
</evidence>
<evidence type="ECO:0000256" key="2">
    <source>
        <dbReference type="ARBA" id="ARBA00012962"/>
    </source>
</evidence>
<dbReference type="SUPFAM" id="SSF53223">
    <property type="entry name" value="Aminoacid dehydrogenase-like, N-terminal domain"/>
    <property type="match status" value="1"/>
</dbReference>
<dbReference type="CDD" id="cd01065">
    <property type="entry name" value="NAD_bind_Shikimate_DH"/>
    <property type="match status" value="1"/>
</dbReference>
<dbReference type="HAMAP" id="MF_00222">
    <property type="entry name" value="Shikimate_DH_AroE"/>
    <property type="match status" value="1"/>
</dbReference>
<evidence type="ECO:0000256" key="4">
    <source>
        <dbReference type="ARBA" id="ARBA00022857"/>
    </source>
</evidence>
<evidence type="ECO:0000256" key="1">
    <source>
        <dbReference type="ARBA" id="ARBA00004871"/>
    </source>
</evidence>
<feature type="binding site" evidence="8">
    <location>
        <position position="223"/>
    </location>
    <ligand>
        <name>NADP(+)</name>
        <dbReference type="ChEBI" id="CHEBI:58349"/>
    </ligand>
</feature>
<dbReference type="Proteomes" id="UP000019486">
    <property type="component" value="Unassembled WGS sequence"/>
</dbReference>
<dbReference type="InterPro" id="IPR011342">
    <property type="entry name" value="Shikimate_DH"/>
</dbReference>
<keyword evidence="5 8" id="KW-0560">Oxidoreductase</keyword>
<accession>W9H9R4</accession>
<sequence>MILTAKAAVAGVMGWPVGHSRSPRLHGWWLDHHGIDGAYIPLAVPPDRITEAIRALPALGLRGANVTVPHKEAALRACDHVDPVARRVGAVNTLVVGADGSIEGRNTDGFGFMANLTADRPDWRAASGPAVVLGAGGAARAILVALADAGAPEIRLLNRTASRAEGLAAELGGPIKVIPWEDRAAALAEAALVVNTTTQGMGGQPALDLALDRLPPSALVTDIVYTPLHTPLLTAAAERGNPVVDGLGMLLHQARPGFEAWFGRMPEVTPELRRFVLESL</sequence>
<dbReference type="Gene3D" id="3.40.50.10860">
    <property type="entry name" value="Leucine Dehydrogenase, chain A, domain 1"/>
    <property type="match status" value="1"/>
</dbReference>
<dbReference type="EMBL" id="AVFL01000007">
    <property type="protein sequence ID" value="EWY40578.1"/>
    <property type="molecule type" value="Genomic_DNA"/>
</dbReference>
<dbReference type="Pfam" id="PF18317">
    <property type="entry name" value="SDH_C"/>
    <property type="match status" value="1"/>
</dbReference>
<comment type="subunit">
    <text evidence="8">Homodimer.</text>
</comment>
<keyword evidence="6 8" id="KW-0057">Aromatic amino acid biosynthesis</keyword>
<evidence type="ECO:0000256" key="8">
    <source>
        <dbReference type="HAMAP-Rule" id="MF_00222"/>
    </source>
</evidence>
<feature type="binding site" evidence="8">
    <location>
        <position position="67"/>
    </location>
    <ligand>
        <name>shikimate</name>
        <dbReference type="ChEBI" id="CHEBI:36208"/>
    </ligand>
</feature>
<reference evidence="12 13" key="1">
    <citation type="submission" date="2013-08" db="EMBL/GenBank/DDBJ databases">
        <title>The genome sequence of Skermanella stibiiresistens.</title>
        <authorList>
            <person name="Zhu W."/>
            <person name="Wang G."/>
        </authorList>
    </citation>
    <scope>NUCLEOTIDE SEQUENCE [LARGE SCALE GENOMIC DNA]</scope>
    <source>
        <strain evidence="12 13">SB22</strain>
    </source>
</reference>
<dbReference type="Pfam" id="PF08501">
    <property type="entry name" value="Shikimate_dh_N"/>
    <property type="match status" value="1"/>
</dbReference>
<dbReference type="PANTHER" id="PTHR21089">
    <property type="entry name" value="SHIKIMATE DEHYDROGENASE"/>
    <property type="match status" value="1"/>
</dbReference>
<feature type="binding site" evidence="8">
    <location>
        <position position="225"/>
    </location>
    <ligand>
        <name>shikimate</name>
        <dbReference type="ChEBI" id="CHEBI:36208"/>
    </ligand>
</feature>
<dbReference type="RefSeq" id="WP_037451513.1">
    <property type="nucleotide sequence ID" value="NZ_AVFL01000007.1"/>
</dbReference>
<proteinExistence type="inferred from homology"/>
<evidence type="ECO:0000259" key="9">
    <source>
        <dbReference type="Pfam" id="PF01488"/>
    </source>
</evidence>
<dbReference type="Pfam" id="PF01488">
    <property type="entry name" value="Shikimate_DH"/>
    <property type="match status" value="1"/>
</dbReference>
<dbReference type="GO" id="GO:0009423">
    <property type="term" value="P:chorismate biosynthetic process"/>
    <property type="evidence" value="ECO:0007669"/>
    <property type="project" value="UniProtKB-UniRule"/>
</dbReference>
<dbReference type="GO" id="GO:0004764">
    <property type="term" value="F:shikimate 3-dehydrogenase (NADP+) activity"/>
    <property type="evidence" value="ECO:0007669"/>
    <property type="project" value="UniProtKB-UniRule"/>
</dbReference>
<evidence type="ECO:0000313" key="12">
    <source>
        <dbReference type="EMBL" id="EWY40578.1"/>
    </source>
</evidence>
<dbReference type="NCBIfam" id="TIGR00507">
    <property type="entry name" value="aroE"/>
    <property type="match status" value="1"/>
</dbReference>
<comment type="similarity">
    <text evidence="8">Belongs to the shikimate dehydrogenase family.</text>
</comment>
<feature type="binding site" evidence="8">
    <location>
        <begin position="134"/>
        <end position="138"/>
    </location>
    <ligand>
        <name>NADP(+)</name>
        <dbReference type="ChEBI" id="CHEBI:58349"/>
    </ligand>
</feature>
<feature type="binding site" evidence="8">
    <location>
        <position position="92"/>
    </location>
    <ligand>
        <name>shikimate</name>
        <dbReference type="ChEBI" id="CHEBI:36208"/>
    </ligand>
</feature>
<evidence type="ECO:0000259" key="10">
    <source>
        <dbReference type="Pfam" id="PF08501"/>
    </source>
</evidence>
<dbReference type="InterPro" id="IPR041121">
    <property type="entry name" value="SDH_C"/>
</dbReference>
<dbReference type="GO" id="GO:0050661">
    <property type="term" value="F:NADP binding"/>
    <property type="evidence" value="ECO:0007669"/>
    <property type="project" value="InterPro"/>
</dbReference>